<protein>
    <submittedName>
        <fullName evidence="6">FAD-dependent oxidoreductase</fullName>
    </submittedName>
</protein>
<evidence type="ECO:0000256" key="2">
    <source>
        <dbReference type="ARBA" id="ARBA00022630"/>
    </source>
</evidence>
<accession>A0ABP8WE54</accession>
<dbReference type="PANTHER" id="PTHR43400:SF10">
    <property type="entry name" value="3-OXOSTEROID 1-DEHYDROGENASE"/>
    <property type="match status" value="1"/>
</dbReference>
<evidence type="ECO:0000313" key="6">
    <source>
        <dbReference type="EMBL" id="GAA4686033.1"/>
    </source>
</evidence>
<comment type="caution">
    <text evidence="6">The sequence shown here is derived from an EMBL/GenBank/DDBJ whole genome shotgun (WGS) entry which is preliminary data.</text>
</comment>
<name>A0ABP8WE54_9MICO</name>
<dbReference type="InterPro" id="IPR036188">
    <property type="entry name" value="FAD/NAD-bd_sf"/>
</dbReference>
<evidence type="ECO:0000313" key="7">
    <source>
        <dbReference type="Proteomes" id="UP001501295"/>
    </source>
</evidence>
<keyword evidence="4" id="KW-0560">Oxidoreductase</keyword>
<proteinExistence type="predicted"/>
<dbReference type="InterPro" id="IPR003953">
    <property type="entry name" value="FAD-dep_OxRdtase_2_FAD-bd"/>
</dbReference>
<keyword evidence="7" id="KW-1185">Reference proteome</keyword>
<dbReference type="Gene3D" id="3.50.50.60">
    <property type="entry name" value="FAD/NAD(P)-binding domain"/>
    <property type="match status" value="1"/>
</dbReference>
<dbReference type="InterPro" id="IPR050315">
    <property type="entry name" value="FAD-oxidoreductase_2"/>
</dbReference>
<dbReference type="Pfam" id="PF00890">
    <property type="entry name" value="FAD_binding_2"/>
    <property type="match status" value="1"/>
</dbReference>
<dbReference type="EMBL" id="BAABLM010000012">
    <property type="protein sequence ID" value="GAA4686033.1"/>
    <property type="molecule type" value="Genomic_DNA"/>
</dbReference>
<comment type="cofactor">
    <cofactor evidence="1">
        <name>FAD</name>
        <dbReference type="ChEBI" id="CHEBI:57692"/>
    </cofactor>
</comment>
<dbReference type="InterPro" id="IPR027477">
    <property type="entry name" value="Succ_DH/fumarate_Rdtase_cat_sf"/>
</dbReference>
<dbReference type="SUPFAM" id="SSF51905">
    <property type="entry name" value="FAD/NAD(P)-binding domain"/>
    <property type="match status" value="1"/>
</dbReference>
<evidence type="ECO:0000259" key="5">
    <source>
        <dbReference type="Pfam" id="PF00890"/>
    </source>
</evidence>
<keyword evidence="2" id="KW-0285">Flavoprotein</keyword>
<keyword evidence="3" id="KW-0274">FAD</keyword>
<gene>
    <name evidence="6" type="ORF">GCM10025780_35750</name>
</gene>
<reference evidence="7" key="1">
    <citation type="journal article" date="2019" name="Int. J. Syst. Evol. Microbiol.">
        <title>The Global Catalogue of Microorganisms (GCM) 10K type strain sequencing project: providing services to taxonomists for standard genome sequencing and annotation.</title>
        <authorList>
            <consortium name="The Broad Institute Genomics Platform"/>
            <consortium name="The Broad Institute Genome Sequencing Center for Infectious Disease"/>
            <person name="Wu L."/>
            <person name="Ma J."/>
        </authorList>
    </citation>
    <scope>NUCLEOTIDE SEQUENCE [LARGE SCALE GENOMIC DNA]</scope>
    <source>
        <strain evidence="7">JCM 18956</strain>
    </source>
</reference>
<dbReference type="SUPFAM" id="SSF56425">
    <property type="entry name" value="Succinate dehydrogenase/fumarate reductase flavoprotein, catalytic domain"/>
    <property type="match status" value="1"/>
</dbReference>
<dbReference type="Proteomes" id="UP001501295">
    <property type="component" value="Unassembled WGS sequence"/>
</dbReference>
<evidence type="ECO:0000256" key="3">
    <source>
        <dbReference type="ARBA" id="ARBA00022827"/>
    </source>
</evidence>
<organism evidence="6 7">
    <name type="scientific">Frondihabitans cladoniiphilus</name>
    <dbReference type="NCBI Taxonomy" id="715785"/>
    <lineage>
        <taxon>Bacteria</taxon>
        <taxon>Bacillati</taxon>
        <taxon>Actinomycetota</taxon>
        <taxon>Actinomycetes</taxon>
        <taxon>Micrococcales</taxon>
        <taxon>Microbacteriaceae</taxon>
        <taxon>Frondihabitans</taxon>
    </lineage>
</organism>
<sequence length="468" mass="48859">MSDEKQYDVVVLGAGIAGLTAAVRSQENGLSVALVEKTPAIGGSSAMSGGYMAFSGTEEQAAHGVVDSEDLFLADMQVVGQHMSDEKLLRAYLDSQTDTYRWLKAKGFGFRVLERSAGQTVARSHLSQIKDIVRSLADEFVAGGGDLLLDHRAVELVREAGSGGGGPRVTGVIVRGDDGVRTLSARAGVVLATGGFSRSEDLLRTFAPEQLAAIPYGGLGNTGDGLKMAWKLGAGLADMSYVSATYGSHPETTMEFHELLTAYYWGAIIVNTGGERFVDESQSYKLLGMAVLTQDQGLGFQVFDSKVRAKSEPGVPLADIDMLEDIGHVFSASTLPELAEKAGIDPVGLRATVDRYNAAIAAHGPDEQGRTGINSGVGDLLPIDAPPYYAYPAKALMTTTYCGVTVTPRSEVVDIDGDVIAGLYAIGEVTGGFHGAAYMTGTSLGKGAVFGSIVADVLAATVAVDANS</sequence>
<evidence type="ECO:0000256" key="1">
    <source>
        <dbReference type="ARBA" id="ARBA00001974"/>
    </source>
</evidence>
<dbReference type="PANTHER" id="PTHR43400">
    <property type="entry name" value="FUMARATE REDUCTASE"/>
    <property type="match status" value="1"/>
</dbReference>
<dbReference type="RefSeq" id="WP_345377306.1">
    <property type="nucleotide sequence ID" value="NZ_BAABLM010000012.1"/>
</dbReference>
<feature type="domain" description="FAD-dependent oxidoreductase 2 FAD-binding" evidence="5">
    <location>
        <begin position="8"/>
        <end position="444"/>
    </location>
</feature>
<evidence type="ECO:0000256" key="4">
    <source>
        <dbReference type="ARBA" id="ARBA00023002"/>
    </source>
</evidence>
<dbReference type="Gene3D" id="3.90.700.10">
    <property type="entry name" value="Succinate dehydrogenase/fumarate reductase flavoprotein, catalytic domain"/>
    <property type="match status" value="1"/>
</dbReference>